<dbReference type="AlphaFoldDB" id="A0A8H7Q7W5"/>
<evidence type="ECO:0000313" key="3">
    <source>
        <dbReference type="Proteomes" id="UP000612746"/>
    </source>
</evidence>
<evidence type="ECO:0000313" key="2">
    <source>
        <dbReference type="EMBL" id="KAG2188099.1"/>
    </source>
</evidence>
<protein>
    <recommendedName>
        <fullName evidence="1">WLM domain-containing protein</fullName>
    </recommendedName>
</protein>
<sequence length="143" mass="15775">MAWCLKLKELLALVRGPHDVQFYKILNELNTELDELISTGYSGEGFYSQGKQLGSSRQVSKSEARKKALEAAEKRQRLGKLMLPAGGRRLGGGESAAEREAQFTPQELAAQAAERRDNIWCGGQEAIAQEAKPEDYVSDCCAR</sequence>
<dbReference type="Pfam" id="PF08325">
    <property type="entry name" value="WLM"/>
    <property type="match status" value="1"/>
</dbReference>
<proteinExistence type="predicted"/>
<dbReference type="PANTHER" id="PTHR46622">
    <property type="entry name" value="DNA-DEPENDENT METALLOPROTEASE WSS1"/>
    <property type="match status" value="1"/>
</dbReference>
<accession>A0A8H7Q7W5</accession>
<organism evidence="2 3">
    <name type="scientific">Umbelopsis vinacea</name>
    <dbReference type="NCBI Taxonomy" id="44442"/>
    <lineage>
        <taxon>Eukaryota</taxon>
        <taxon>Fungi</taxon>
        <taxon>Fungi incertae sedis</taxon>
        <taxon>Mucoromycota</taxon>
        <taxon>Mucoromycotina</taxon>
        <taxon>Umbelopsidomycetes</taxon>
        <taxon>Umbelopsidales</taxon>
        <taxon>Umbelopsidaceae</taxon>
        <taxon>Umbelopsis</taxon>
    </lineage>
</organism>
<evidence type="ECO:0000259" key="1">
    <source>
        <dbReference type="PROSITE" id="PS51397"/>
    </source>
</evidence>
<dbReference type="PANTHER" id="PTHR46622:SF1">
    <property type="entry name" value="DNA-DEPENDENT METALLOPROTEASE WSS1"/>
    <property type="match status" value="1"/>
</dbReference>
<dbReference type="GO" id="GO:0006281">
    <property type="term" value="P:DNA repair"/>
    <property type="evidence" value="ECO:0007669"/>
    <property type="project" value="TreeGrafter"/>
</dbReference>
<dbReference type="InterPro" id="IPR013536">
    <property type="entry name" value="WLM_dom"/>
</dbReference>
<dbReference type="GO" id="GO:0005634">
    <property type="term" value="C:nucleus"/>
    <property type="evidence" value="ECO:0007669"/>
    <property type="project" value="TreeGrafter"/>
</dbReference>
<dbReference type="PROSITE" id="PS51397">
    <property type="entry name" value="WLM"/>
    <property type="match status" value="1"/>
</dbReference>
<comment type="caution">
    <text evidence="2">The sequence shown here is derived from an EMBL/GenBank/DDBJ whole genome shotgun (WGS) entry which is preliminary data.</text>
</comment>
<keyword evidence="3" id="KW-1185">Reference proteome</keyword>
<dbReference type="Proteomes" id="UP000612746">
    <property type="component" value="Unassembled WGS sequence"/>
</dbReference>
<reference evidence="2" key="1">
    <citation type="submission" date="2020-12" db="EMBL/GenBank/DDBJ databases">
        <title>Metabolic potential, ecology and presence of endohyphal bacteria is reflected in genomic diversity of Mucoromycotina.</title>
        <authorList>
            <person name="Muszewska A."/>
            <person name="Okrasinska A."/>
            <person name="Steczkiewicz K."/>
            <person name="Drgas O."/>
            <person name="Orlowska M."/>
            <person name="Perlinska-Lenart U."/>
            <person name="Aleksandrzak-Piekarczyk T."/>
            <person name="Szatraj K."/>
            <person name="Zielenkiewicz U."/>
            <person name="Pilsyk S."/>
            <person name="Malc E."/>
            <person name="Mieczkowski P."/>
            <person name="Kruszewska J.S."/>
            <person name="Biernat P."/>
            <person name="Pawlowska J."/>
        </authorList>
    </citation>
    <scope>NUCLEOTIDE SEQUENCE</scope>
    <source>
        <strain evidence="2">WA0000051536</strain>
    </source>
</reference>
<name>A0A8H7Q7W5_9FUNG</name>
<dbReference type="OrthoDB" id="261960at2759"/>
<gene>
    <name evidence="2" type="ORF">INT44_000850</name>
</gene>
<dbReference type="EMBL" id="JAEPRA010000002">
    <property type="protein sequence ID" value="KAG2188099.1"/>
    <property type="molecule type" value="Genomic_DNA"/>
</dbReference>
<dbReference type="GO" id="GO:0008237">
    <property type="term" value="F:metallopeptidase activity"/>
    <property type="evidence" value="ECO:0007669"/>
    <property type="project" value="TreeGrafter"/>
</dbReference>
<dbReference type="InterPro" id="IPR053000">
    <property type="entry name" value="WSS1-like_metalloprotease"/>
</dbReference>
<feature type="domain" description="WLM" evidence="1">
    <location>
        <begin position="1"/>
        <end position="118"/>
    </location>
</feature>